<evidence type="ECO:0000256" key="1">
    <source>
        <dbReference type="SAM" id="SignalP"/>
    </source>
</evidence>
<accession>A0A8J8FDT6</accession>
<dbReference type="AlphaFoldDB" id="A0A8J8FDT6"/>
<comment type="caution">
    <text evidence="2">The sequence shown here is derived from an EMBL/GenBank/DDBJ whole genome shotgun (WGS) entry which is preliminary data.</text>
</comment>
<protein>
    <recommendedName>
        <fullName evidence="4">DUF3471 domain-containing protein</fullName>
    </recommendedName>
</protein>
<feature type="chain" id="PRO_5035205079" description="DUF3471 domain-containing protein" evidence="1">
    <location>
        <begin position="21"/>
        <end position="130"/>
    </location>
</feature>
<sequence>MKKLIFSLLAIVGFATASMAQDSTTYKEFYGIYKFNDGSPVAQVEVLWQDNILNLTSDMGTATMELIGKDSFSMSYAGGTIVFQRDSVNKKVISLTIYVSGMELVGTRVEPASAYFNRRYMRKEEPIAAR</sequence>
<dbReference type="RefSeq" id="WP_171606711.1">
    <property type="nucleotide sequence ID" value="NZ_WHPF01000003.1"/>
</dbReference>
<name>A0A8J8FDT6_9BACT</name>
<reference evidence="2" key="1">
    <citation type="submission" date="2019-10" db="EMBL/GenBank/DDBJ databases">
        <title>Draft genome sequence of Panacibacter sp. KCS-6.</title>
        <authorList>
            <person name="Yim K.J."/>
        </authorList>
    </citation>
    <scope>NUCLEOTIDE SEQUENCE</scope>
    <source>
        <strain evidence="2">KCS-6</strain>
    </source>
</reference>
<dbReference type="EMBL" id="WHPF01000003">
    <property type="protein sequence ID" value="NNV54787.1"/>
    <property type="molecule type" value="Genomic_DNA"/>
</dbReference>
<evidence type="ECO:0000313" key="3">
    <source>
        <dbReference type="Proteomes" id="UP000598971"/>
    </source>
</evidence>
<organism evidence="2 3">
    <name type="scientific">Limnovirga soli</name>
    <dbReference type="NCBI Taxonomy" id="2656915"/>
    <lineage>
        <taxon>Bacteria</taxon>
        <taxon>Pseudomonadati</taxon>
        <taxon>Bacteroidota</taxon>
        <taxon>Chitinophagia</taxon>
        <taxon>Chitinophagales</taxon>
        <taxon>Chitinophagaceae</taxon>
        <taxon>Limnovirga</taxon>
    </lineage>
</organism>
<proteinExistence type="predicted"/>
<gene>
    <name evidence="2" type="ORF">GD597_04875</name>
</gene>
<keyword evidence="3" id="KW-1185">Reference proteome</keyword>
<keyword evidence="1" id="KW-0732">Signal</keyword>
<dbReference type="Proteomes" id="UP000598971">
    <property type="component" value="Unassembled WGS sequence"/>
</dbReference>
<evidence type="ECO:0000313" key="2">
    <source>
        <dbReference type="EMBL" id="NNV54787.1"/>
    </source>
</evidence>
<feature type="signal peptide" evidence="1">
    <location>
        <begin position="1"/>
        <end position="20"/>
    </location>
</feature>
<evidence type="ECO:0008006" key="4">
    <source>
        <dbReference type="Google" id="ProtNLM"/>
    </source>
</evidence>